<dbReference type="Pfam" id="PF01807">
    <property type="entry name" value="Zn_ribbon_DnaG"/>
    <property type="match status" value="1"/>
</dbReference>
<dbReference type="InterPro" id="IPR006171">
    <property type="entry name" value="TOPRIM_dom"/>
</dbReference>
<proteinExistence type="inferred from homology"/>
<dbReference type="SMART" id="SM00493">
    <property type="entry name" value="TOPRIM"/>
    <property type="match status" value="1"/>
</dbReference>
<keyword evidence="10 12" id="KW-0238">DNA-binding</keyword>
<feature type="domain" description="Toprim" evidence="14">
    <location>
        <begin position="263"/>
        <end position="349"/>
    </location>
</feature>
<dbReference type="Pfam" id="PF08275">
    <property type="entry name" value="DNAG_N"/>
    <property type="match status" value="1"/>
</dbReference>
<dbReference type="EC" id="2.7.7.101" evidence="12"/>
<comment type="caution">
    <text evidence="12">Lacks conserved residue(s) required for the propagation of feature annotation.</text>
</comment>
<dbReference type="RefSeq" id="WP_185176338.1">
    <property type="nucleotide sequence ID" value="NZ_CP059404.1"/>
</dbReference>
<evidence type="ECO:0000256" key="11">
    <source>
        <dbReference type="ARBA" id="ARBA00023163"/>
    </source>
</evidence>
<evidence type="ECO:0000259" key="14">
    <source>
        <dbReference type="PROSITE" id="PS50880"/>
    </source>
</evidence>
<dbReference type="GO" id="GO:1990077">
    <property type="term" value="C:primosome complex"/>
    <property type="evidence" value="ECO:0007669"/>
    <property type="project" value="UniProtKB-KW"/>
</dbReference>
<dbReference type="CDD" id="cd03364">
    <property type="entry name" value="TOPRIM_DnaG_primases"/>
    <property type="match status" value="1"/>
</dbReference>
<comment type="subunit">
    <text evidence="12">Monomer. Interacts with DnaB.</text>
</comment>
<dbReference type="SMART" id="SM00400">
    <property type="entry name" value="ZnF_CHCC"/>
    <property type="match status" value="1"/>
</dbReference>
<dbReference type="GO" id="GO:0006269">
    <property type="term" value="P:DNA replication, synthesis of primer"/>
    <property type="evidence" value="ECO:0007669"/>
    <property type="project" value="UniProtKB-UniRule"/>
</dbReference>
<evidence type="ECO:0000256" key="1">
    <source>
        <dbReference type="ARBA" id="ARBA00022478"/>
    </source>
</evidence>
<gene>
    <name evidence="12" type="primary">dnaG</name>
    <name evidence="15" type="ORF">H0194_02735</name>
</gene>
<evidence type="ECO:0000256" key="6">
    <source>
        <dbReference type="ARBA" id="ARBA00022723"/>
    </source>
</evidence>
<dbReference type="GO" id="GO:0008270">
    <property type="term" value="F:zinc ion binding"/>
    <property type="evidence" value="ECO:0007669"/>
    <property type="project" value="UniProtKB-KW"/>
</dbReference>
<keyword evidence="9" id="KW-0460">Magnesium</keyword>
<evidence type="ECO:0000256" key="8">
    <source>
        <dbReference type="ARBA" id="ARBA00022833"/>
    </source>
</evidence>
<keyword evidence="1 12" id="KW-0240">DNA-directed RNA polymerase</keyword>
<dbReference type="InterPro" id="IPR002694">
    <property type="entry name" value="Znf_CHC2"/>
</dbReference>
<keyword evidence="6 13" id="KW-0479">Metal-binding</keyword>
<dbReference type="AlphaFoldDB" id="A0A7G7CQU8"/>
<dbReference type="InterPro" id="IPR013173">
    <property type="entry name" value="DNA_primase_DnaG_DnaB-bd_dom"/>
</dbReference>
<dbReference type="Pfam" id="PF13662">
    <property type="entry name" value="Toprim_4"/>
    <property type="match status" value="1"/>
</dbReference>
<keyword evidence="16" id="KW-1185">Reference proteome</keyword>
<evidence type="ECO:0000256" key="9">
    <source>
        <dbReference type="ARBA" id="ARBA00022842"/>
    </source>
</evidence>
<dbReference type="FunFam" id="3.90.580.10:FF:000001">
    <property type="entry name" value="DNA primase"/>
    <property type="match status" value="1"/>
</dbReference>
<evidence type="ECO:0000256" key="10">
    <source>
        <dbReference type="ARBA" id="ARBA00023125"/>
    </source>
</evidence>
<dbReference type="InterPro" id="IPR006295">
    <property type="entry name" value="DNA_primase_DnaG"/>
</dbReference>
<sequence length="648" mass="72796">MARGRIPDSDIHAIRDRAPIEEIVGEYVQLKPAGHDSLKGLSPFKDEKTPSFHVRPQRGYYHCFSTGKGGDVFSFLMEMEQLSFPEAVEAVAQKIGYNITYQGGSTGARDEKPGTRRRLIEVNKAVHEFYRQQLETPQAQKAREFLLDRGFSRDLIYEFECGYAPDGWDTATKHLLRKGFSFEELDAAGISKMGKRGPIDRFHRRLLWPIKDLSGNVIGFGARKLFDDDKMGKYMNTSDTMLYNKSKVLFGLDLAKKNIAEQRQAVIVEGYTDVMAMHAAGVKTAVASCGTAFGGDHLQMVRRLMLDDSYFNGELIYTFDGDEAGQKAAMRAFEGEQKFTGQSFVSVAPDGMDPCDLRLERGDAAVRDLVADRIPMFEFVIQSLLSEHRLDTAEGRLQALRRTVPIVADIRDRPLQSEYARRLAGWVGWPDTDEVLQQVRAAARRPKKPSKQDQMRARRAQLDVDKQQAADAYVPALIPPSPNETHLWPQRESLKLALQMPAIAGSYFDGIGPESYSNDAYRTVRQAIADIGGVSAGASMPTVDWIAAVAGEMRDLSARNFVSELAVEPILPGTREEEANDRSYWEKYCDVVLSRLQETLVSDQIAQLKSQLQRMRPSDDQQAYNALFADILALEKNRQELLARAFRN</sequence>
<dbReference type="Proteomes" id="UP000515743">
    <property type="component" value="Chromosome"/>
</dbReference>
<name>A0A7G7CQU8_9CORY</name>
<dbReference type="NCBIfam" id="TIGR01391">
    <property type="entry name" value="dnaG"/>
    <property type="match status" value="1"/>
</dbReference>
<dbReference type="InterPro" id="IPR050219">
    <property type="entry name" value="DnaG_primase"/>
</dbReference>
<dbReference type="InterPro" id="IPR036977">
    <property type="entry name" value="DNA_primase_Znf_CHC2"/>
</dbReference>
<dbReference type="Gene3D" id="3.90.980.10">
    <property type="entry name" value="DNA primase, catalytic core, N-terminal domain"/>
    <property type="match status" value="1"/>
</dbReference>
<comment type="catalytic activity">
    <reaction evidence="12">
        <text>ssDNA + n NTP = ssDNA/pppN(pN)n-1 hybrid + (n-1) diphosphate.</text>
        <dbReference type="EC" id="2.7.7.101"/>
    </reaction>
</comment>
<dbReference type="PANTHER" id="PTHR30313:SF2">
    <property type="entry name" value="DNA PRIMASE"/>
    <property type="match status" value="1"/>
</dbReference>
<evidence type="ECO:0000313" key="16">
    <source>
        <dbReference type="Proteomes" id="UP000515743"/>
    </source>
</evidence>
<comment type="cofactor">
    <cofactor evidence="13">
        <name>Zn(2+)</name>
        <dbReference type="ChEBI" id="CHEBI:29105"/>
    </cofactor>
    <text evidence="13">Binds 1 zinc ion per monomer.</text>
</comment>
<keyword evidence="11 12" id="KW-0804">Transcription</keyword>
<dbReference type="GO" id="GO:0003899">
    <property type="term" value="F:DNA-directed RNA polymerase activity"/>
    <property type="evidence" value="ECO:0007669"/>
    <property type="project" value="UniProtKB-UniRule"/>
</dbReference>
<dbReference type="HAMAP" id="MF_00974">
    <property type="entry name" value="DNA_primase_DnaG"/>
    <property type="match status" value="1"/>
</dbReference>
<dbReference type="GO" id="GO:0005737">
    <property type="term" value="C:cytoplasm"/>
    <property type="evidence" value="ECO:0007669"/>
    <property type="project" value="TreeGrafter"/>
</dbReference>
<dbReference type="Gene3D" id="3.90.580.10">
    <property type="entry name" value="Zinc finger, CHC2-type domain"/>
    <property type="match status" value="1"/>
</dbReference>
<protein>
    <recommendedName>
        <fullName evidence="12 13">DNA primase</fullName>
        <ecNumber evidence="12">2.7.7.101</ecNumber>
    </recommendedName>
</protein>
<dbReference type="InterPro" id="IPR037068">
    <property type="entry name" value="DNA_primase_core_N_sf"/>
</dbReference>
<evidence type="ECO:0000256" key="4">
    <source>
        <dbReference type="ARBA" id="ARBA00022695"/>
    </source>
</evidence>
<dbReference type="InterPro" id="IPR019475">
    <property type="entry name" value="DNA_primase_DnaB-bd"/>
</dbReference>
<evidence type="ECO:0000256" key="12">
    <source>
        <dbReference type="HAMAP-Rule" id="MF_00974"/>
    </source>
</evidence>
<keyword evidence="4 12" id="KW-0548">Nucleotidyltransferase</keyword>
<keyword evidence="8 13" id="KW-0862">Zinc</keyword>
<organism evidence="15 16">
    <name type="scientific">Corynebacterium incognita</name>
    <dbReference type="NCBI Taxonomy" id="2754725"/>
    <lineage>
        <taxon>Bacteria</taxon>
        <taxon>Bacillati</taxon>
        <taxon>Actinomycetota</taxon>
        <taxon>Actinomycetes</taxon>
        <taxon>Mycobacteriales</taxon>
        <taxon>Corynebacteriaceae</taxon>
        <taxon>Corynebacterium</taxon>
    </lineage>
</organism>
<dbReference type="SUPFAM" id="SSF56731">
    <property type="entry name" value="DNA primase core"/>
    <property type="match status" value="1"/>
</dbReference>
<dbReference type="Gene3D" id="3.40.1360.10">
    <property type="match status" value="1"/>
</dbReference>
<dbReference type="InterPro" id="IPR030846">
    <property type="entry name" value="DnaG_bac"/>
</dbReference>
<reference evidence="15 16" key="1">
    <citation type="submission" date="2020-07" db="EMBL/GenBank/DDBJ databases">
        <title>Complete genome and description of Corynebacterium incognita strain Marseille-Q3630 sp. nov.</title>
        <authorList>
            <person name="Boxberger M."/>
        </authorList>
    </citation>
    <scope>NUCLEOTIDE SEQUENCE [LARGE SCALE GENOMIC DNA]</scope>
    <source>
        <strain evidence="15 16">Marseille-Q3630</strain>
    </source>
</reference>
<dbReference type="SMART" id="SM00766">
    <property type="entry name" value="DnaG_DnaB_bind"/>
    <property type="match status" value="1"/>
</dbReference>
<accession>A0A7G7CQU8</accession>
<keyword evidence="5 12" id="KW-0235">DNA replication</keyword>
<dbReference type="SUPFAM" id="SSF57783">
    <property type="entry name" value="Zinc beta-ribbon"/>
    <property type="match status" value="1"/>
</dbReference>
<keyword evidence="3 12" id="KW-0808">Transferase</keyword>
<evidence type="ECO:0000256" key="7">
    <source>
        <dbReference type="ARBA" id="ARBA00022771"/>
    </source>
</evidence>
<dbReference type="EMBL" id="CP059404">
    <property type="protein sequence ID" value="QNE89964.1"/>
    <property type="molecule type" value="Genomic_DNA"/>
</dbReference>
<dbReference type="PROSITE" id="PS50880">
    <property type="entry name" value="TOPRIM"/>
    <property type="match status" value="1"/>
</dbReference>
<evidence type="ECO:0000313" key="15">
    <source>
        <dbReference type="EMBL" id="QNE89964.1"/>
    </source>
</evidence>
<dbReference type="InterPro" id="IPR034151">
    <property type="entry name" value="TOPRIM_DnaG_bac"/>
</dbReference>
<comment type="similarity">
    <text evidence="12 13">Belongs to the DnaG primase family.</text>
</comment>
<dbReference type="Pfam" id="PF10410">
    <property type="entry name" value="DnaB_bind"/>
    <property type="match status" value="1"/>
</dbReference>
<evidence type="ECO:0000256" key="3">
    <source>
        <dbReference type="ARBA" id="ARBA00022679"/>
    </source>
</evidence>
<dbReference type="KEGG" id="cik:H0194_02735"/>
<dbReference type="Pfam" id="PF08278">
    <property type="entry name" value="DnaG_DnaB_bind"/>
    <property type="match status" value="1"/>
</dbReference>
<dbReference type="PIRSF" id="PIRSF002811">
    <property type="entry name" value="DnaG"/>
    <property type="match status" value="1"/>
</dbReference>
<dbReference type="GO" id="GO:0000428">
    <property type="term" value="C:DNA-directed RNA polymerase complex"/>
    <property type="evidence" value="ECO:0007669"/>
    <property type="project" value="UniProtKB-KW"/>
</dbReference>
<evidence type="ECO:0000256" key="13">
    <source>
        <dbReference type="PIRNR" id="PIRNR002811"/>
    </source>
</evidence>
<comment type="function">
    <text evidence="12 13">RNA polymerase that catalyzes the synthesis of short RNA molecules used as primers for DNA polymerase during DNA replication.</text>
</comment>
<keyword evidence="7" id="KW-0863">Zinc-finger</keyword>
<evidence type="ECO:0000256" key="5">
    <source>
        <dbReference type="ARBA" id="ARBA00022705"/>
    </source>
</evidence>
<evidence type="ECO:0000256" key="2">
    <source>
        <dbReference type="ARBA" id="ARBA00022515"/>
    </source>
</evidence>
<dbReference type="InterPro" id="IPR013264">
    <property type="entry name" value="DNAG_N"/>
</dbReference>
<dbReference type="GO" id="GO:0003677">
    <property type="term" value="F:DNA binding"/>
    <property type="evidence" value="ECO:0007669"/>
    <property type="project" value="UniProtKB-KW"/>
</dbReference>
<dbReference type="PANTHER" id="PTHR30313">
    <property type="entry name" value="DNA PRIMASE"/>
    <property type="match status" value="1"/>
</dbReference>
<keyword evidence="2 12" id="KW-0639">Primosome</keyword>